<dbReference type="InterPro" id="IPR032710">
    <property type="entry name" value="NTF2-like_dom_sf"/>
</dbReference>
<protein>
    <submittedName>
        <fullName evidence="3">Terephthalate 1,2-dioxygenase</fullName>
    </submittedName>
</protein>
<comment type="similarity">
    <text evidence="1">Belongs to the bacterial ring-hydroxylating dioxygenase beta subunit family.</text>
</comment>
<dbReference type="AlphaFoldDB" id="A0A3A1Z074"/>
<keyword evidence="3" id="KW-0223">Dioxygenase</keyword>
<gene>
    <name evidence="3" type="ORF">CJP73_03130</name>
</gene>
<sequence>MSATQVHINELSQLNARYVASIDEDNLEIWPRFFTEQCLYKITTAENYQKQRPAGLIYADSRNMLHDRVNALREANIYERHRYRHIVGTPLINSVGERTIQAETPFLVTRTMRTGEMSLFASGKYVDQLLIQGSELAIEKRQVVCDSIAIDTLLAIPL</sequence>
<dbReference type="RefSeq" id="WP_114420336.1">
    <property type="nucleotide sequence ID" value="NZ_NQYH01000001.1"/>
</dbReference>
<dbReference type="SUPFAM" id="SSF54427">
    <property type="entry name" value="NTF2-like"/>
    <property type="match status" value="1"/>
</dbReference>
<dbReference type="Gene3D" id="3.10.450.50">
    <property type="match status" value="1"/>
</dbReference>
<organism evidence="3 4">
    <name type="scientific">Neopusillimonas maritima</name>
    <dbReference type="NCBI Taxonomy" id="2026239"/>
    <lineage>
        <taxon>Bacteria</taxon>
        <taxon>Pseudomonadati</taxon>
        <taxon>Pseudomonadota</taxon>
        <taxon>Betaproteobacteria</taxon>
        <taxon>Burkholderiales</taxon>
        <taxon>Alcaligenaceae</taxon>
        <taxon>Neopusillimonas</taxon>
    </lineage>
</organism>
<evidence type="ECO:0000313" key="4">
    <source>
        <dbReference type="Proteomes" id="UP000266206"/>
    </source>
</evidence>
<keyword evidence="2" id="KW-0560">Oxidoreductase</keyword>
<dbReference type="Pfam" id="PF00866">
    <property type="entry name" value="Ring_hydroxyl_B"/>
    <property type="match status" value="1"/>
</dbReference>
<name>A0A3A1Z074_9BURK</name>
<evidence type="ECO:0000256" key="1">
    <source>
        <dbReference type="ARBA" id="ARBA00009570"/>
    </source>
</evidence>
<dbReference type="InterPro" id="IPR000391">
    <property type="entry name" value="Rng_hydr_dOase-bsu"/>
</dbReference>
<evidence type="ECO:0000313" key="3">
    <source>
        <dbReference type="EMBL" id="RIY42440.1"/>
    </source>
</evidence>
<dbReference type="OrthoDB" id="2674149at2"/>
<dbReference type="Proteomes" id="UP000266206">
    <property type="component" value="Unassembled WGS sequence"/>
</dbReference>
<reference evidence="3 4" key="1">
    <citation type="submission" date="2017-08" db="EMBL/GenBank/DDBJ databases">
        <title>Pusillimonas indicus sp. nov., a member of the family Alcaligenaceae isolated from surface seawater.</title>
        <authorList>
            <person name="Li J."/>
        </authorList>
    </citation>
    <scope>NUCLEOTIDE SEQUENCE [LARGE SCALE GENOMIC DNA]</scope>
    <source>
        <strain evidence="3 4">L52-1-41</strain>
    </source>
</reference>
<accession>A0A3A1Z074</accession>
<dbReference type="GO" id="GO:0051213">
    <property type="term" value="F:dioxygenase activity"/>
    <property type="evidence" value="ECO:0007669"/>
    <property type="project" value="UniProtKB-KW"/>
</dbReference>
<dbReference type="EMBL" id="NQYH01000001">
    <property type="protein sequence ID" value="RIY42440.1"/>
    <property type="molecule type" value="Genomic_DNA"/>
</dbReference>
<evidence type="ECO:0000256" key="2">
    <source>
        <dbReference type="ARBA" id="ARBA00023002"/>
    </source>
</evidence>
<comment type="caution">
    <text evidence="3">The sequence shown here is derived from an EMBL/GenBank/DDBJ whole genome shotgun (WGS) entry which is preliminary data.</text>
</comment>
<dbReference type="CDD" id="cd00667">
    <property type="entry name" value="ring_hydroxylating_dioxygenases_beta"/>
    <property type="match status" value="1"/>
</dbReference>
<proteinExistence type="inferred from homology"/>